<dbReference type="InterPro" id="IPR016181">
    <property type="entry name" value="Acyl_CoA_acyltransferase"/>
</dbReference>
<keyword evidence="3" id="KW-1185">Reference proteome</keyword>
<protein>
    <submittedName>
        <fullName evidence="2">GNAT family N-acetyltransferase</fullName>
    </submittedName>
</protein>
<evidence type="ECO:0000313" key="3">
    <source>
        <dbReference type="Proteomes" id="UP000484164"/>
    </source>
</evidence>
<dbReference type="SUPFAM" id="SSF55729">
    <property type="entry name" value="Acyl-CoA N-acyltransferases (Nat)"/>
    <property type="match status" value="1"/>
</dbReference>
<dbReference type="RefSeq" id="WP_151693672.1">
    <property type="nucleotide sequence ID" value="NZ_BMGX01000001.1"/>
</dbReference>
<proteinExistence type="predicted"/>
<dbReference type="OrthoDB" id="961272at2"/>
<dbReference type="CDD" id="cd04301">
    <property type="entry name" value="NAT_SF"/>
    <property type="match status" value="1"/>
</dbReference>
<comment type="caution">
    <text evidence="2">The sequence shown here is derived from an EMBL/GenBank/DDBJ whole genome shotgun (WGS) entry which is preliminary data.</text>
</comment>
<reference evidence="2 3" key="1">
    <citation type="submission" date="2019-10" db="EMBL/GenBank/DDBJ databases">
        <title>Genome sequence of Phaeocystidibacter marisrubri JCM30614 (type strain).</title>
        <authorList>
            <person name="Bowman J.P."/>
        </authorList>
    </citation>
    <scope>NUCLEOTIDE SEQUENCE [LARGE SCALE GENOMIC DNA]</scope>
    <source>
        <strain evidence="2 3">JCM 30614</strain>
    </source>
</reference>
<evidence type="ECO:0000259" key="1">
    <source>
        <dbReference type="PROSITE" id="PS51186"/>
    </source>
</evidence>
<name>A0A6L3ZFV7_9FLAO</name>
<dbReference type="PROSITE" id="PS51186">
    <property type="entry name" value="GNAT"/>
    <property type="match status" value="1"/>
</dbReference>
<keyword evidence="2" id="KW-0808">Transferase</keyword>
<dbReference type="InterPro" id="IPR000182">
    <property type="entry name" value="GNAT_dom"/>
</dbReference>
<dbReference type="GO" id="GO:0016747">
    <property type="term" value="F:acyltransferase activity, transferring groups other than amino-acyl groups"/>
    <property type="evidence" value="ECO:0007669"/>
    <property type="project" value="InterPro"/>
</dbReference>
<evidence type="ECO:0000313" key="2">
    <source>
        <dbReference type="EMBL" id="KAB2816244.1"/>
    </source>
</evidence>
<accession>A0A6L3ZFV7</accession>
<organism evidence="2 3">
    <name type="scientific">Phaeocystidibacter marisrubri</name>
    <dbReference type="NCBI Taxonomy" id="1577780"/>
    <lineage>
        <taxon>Bacteria</taxon>
        <taxon>Pseudomonadati</taxon>
        <taxon>Bacteroidota</taxon>
        <taxon>Flavobacteriia</taxon>
        <taxon>Flavobacteriales</taxon>
        <taxon>Phaeocystidibacteraceae</taxon>
        <taxon>Phaeocystidibacter</taxon>
    </lineage>
</organism>
<dbReference type="Pfam" id="PF13673">
    <property type="entry name" value="Acetyltransf_10"/>
    <property type="match status" value="1"/>
</dbReference>
<dbReference type="AlphaFoldDB" id="A0A6L3ZFV7"/>
<dbReference type="Proteomes" id="UP000484164">
    <property type="component" value="Unassembled WGS sequence"/>
</dbReference>
<dbReference type="Gene3D" id="3.40.630.30">
    <property type="match status" value="1"/>
</dbReference>
<gene>
    <name evidence="2" type="ORF">F8C82_11190</name>
</gene>
<feature type="domain" description="N-acetyltransferase" evidence="1">
    <location>
        <begin position="1"/>
        <end position="157"/>
    </location>
</feature>
<dbReference type="EMBL" id="WBVQ01000002">
    <property type="protein sequence ID" value="KAB2816244.1"/>
    <property type="molecule type" value="Genomic_DNA"/>
</dbReference>
<sequence length="157" mass="18440">MNIRPYTATDHDTCMEAMRSNTPAYFAEDELVMFDRWLEAQEIGRLEHPVSEKEVYFILEEDGRVWGCGGYLLVKDTDEIFLAWGMIHSSKHKKGWGKALLNFRIQHISENHPDRKIALSTTQDIVPFFEKYGFVITQVKPRYYSSTLDRVEMEKRT</sequence>